<dbReference type="EMBL" id="QEKW01000002">
    <property type="protein sequence ID" value="PVZ13205.1"/>
    <property type="molecule type" value="Genomic_DNA"/>
</dbReference>
<gene>
    <name evidence="2" type="ORF">C8D89_102355</name>
</gene>
<feature type="region of interest" description="Disordered" evidence="1">
    <location>
        <begin position="1"/>
        <end position="31"/>
    </location>
</feature>
<comment type="caution">
    <text evidence="2">The sequence shown here is derived from an EMBL/GenBank/DDBJ whole genome shotgun (WGS) entry which is preliminary data.</text>
</comment>
<sequence>MIEVCCRGRTAAPTDRIPVTGHGGGADEEPM</sequence>
<evidence type="ECO:0000313" key="2">
    <source>
        <dbReference type="EMBL" id="PVZ13205.1"/>
    </source>
</evidence>
<organism evidence="2 3">
    <name type="scientific">Actinomycetospora cinnamomea</name>
    <dbReference type="NCBI Taxonomy" id="663609"/>
    <lineage>
        <taxon>Bacteria</taxon>
        <taxon>Bacillati</taxon>
        <taxon>Actinomycetota</taxon>
        <taxon>Actinomycetes</taxon>
        <taxon>Pseudonocardiales</taxon>
        <taxon>Pseudonocardiaceae</taxon>
        <taxon>Actinomycetospora</taxon>
    </lineage>
</organism>
<keyword evidence="3" id="KW-1185">Reference proteome</keyword>
<dbReference type="AlphaFoldDB" id="A0A2U1FLZ7"/>
<proteinExistence type="predicted"/>
<name>A0A2U1FLZ7_9PSEU</name>
<protein>
    <submittedName>
        <fullName evidence="2">Uncharacterized protein</fullName>
    </submittedName>
</protein>
<accession>A0A2U1FLZ7</accession>
<reference evidence="2 3" key="1">
    <citation type="submission" date="2018-04" db="EMBL/GenBank/DDBJ databases">
        <title>Genomic Encyclopedia of Type Strains, Phase IV (KMG-IV): sequencing the most valuable type-strain genomes for metagenomic binning, comparative biology and taxonomic classification.</title>
        <authorList>
            <person name="Goeker M."/>
        </authorList>
    </citation>
    <scope>NUCLEOTIDE SEQUENCE [LARGE SCALE GENOMIC DNA]</scope>
    <source>
        <strain evidence="2 3">DSM 45771</strain>
    </source>
</reference>
<evidence type="ECO:0000313" key="3">
    <source>
        <dbReference type="Proteomes" id="UP000245639"/>
    </source>
</evidence>
<evidence type="ECO:0000256" key="1">
    <source>
        <dbReference type="SAM" id="MobiDB-lite"/>
    </source>
</evidence>
<dbReference type="Proteomes" id="UP000245639">
    <property type="component" value="Unassembled WGS sequence"/>
</dbReference>